<dbReference type="EMBL" id="JOJP01000001">
    <property type="protein sequence ID" value="KEI70125.1"/>
    <property type="molecule type" value="Genomic_DNA"/>
</dbReference>
<dbReference type="AlphaFoldDB" id="A0A081K7J9"/>
<accession>A0A081K7J9</accession>
<dbReference type="InterPro" id="IPR022357">
    <property type="entry name" value="MIP_CS"/>
</dbReference>
<name>A0A081K7J9_9GAMM</name>
<dbReference type="RefSeq" id="WP_020584133.1">
    <property type="nucleotide sequence ID" value="NZ_JOJP01000001.1"/>
</dbReference>
<organism evidence="1 2">
    <name type="scientific">Endozoicomonas elysicola</name>
    <dbReference type="NCBI Taxonomy" id="305900"/>
    <lineage>
        <taxon>Bacteria</taxon>
        <taxon>Pseudomonadati</taxon>
        <taxon>Pseudomonadota</taxon>
        <taxon>Gammaproteobacteria</taxon>
        <taxon>Oceanospirillales</taxon>
        <taxon>Endozoicomonadaceae</taxon>
        <taxon>Endozoicomonas</taxon>
    </lineage>
</organism>
<reference evidence="1 2" key="1">
    <citation type="submission" date="2014-06" db="EMBL/GenBank/DDBJ databases">
        <title>Whole Genome Sequences of Three Symbiotic Endozoicomonas Bacteria.</title>
        <authorList>
            <person name="Neave M.J."/>
            <person name="Apprill A."/>
            <person name="Voolstra C.R."/>
        </authorList>
    </citation>
    <scope>NUCLEOTIDE SEQUENCE [LARGE SCALE GENOMIC DNA]</scope>
    <source>
        <strain evidence="1 2">DSM 22380</strain>
    </source>
</reference>
<gene>
    <name evidence="1" type="ORF">GV64_04615</name>
</gene>
<comment type="caution">
    <text evidence="1">The sequence shown here is derived from an EMBL/GenBank/DDBJ whole genome shotgun (WGS) entry which is preliminary data.</text>
</comment>
<dbReference type="Proteomes" id="UP000027997">
    <property type="component" value="Unassembled WGS sequence"/>
</dbReference>
<keyword evidence="2" id="KW-1185">Reference proteome</keyword>
<sequence>MFTGERNYDYILNIKVNNMIKDCCSWVSGLWGSSSSTTTEVPASQKISERTPFIQRDGNQGVFSPPRPIKSIRDYGIAHSNPAITFSHIEASAGKVCQLVRMTGNTILKISSYPSRATFPILEDLLSSGIKGQGLPTLAAVCEDREAFIKNSMSPKNFRVEAGETAYYYLQLLLYLNAREAPHIRDLAPYPYVKDTLVKYWDCLFKPMSVAAEAKVMCELELGSYDKPEFNNNDGGERMREEESKLNQLAVNLKKLVLSSGGSRAERDISNNQCLIDLLLDVLALHSGGRSDRVVKSLPPEIINFLDKKLGYRTFVSESCSRETRSLLHPANLGLD</sequence>
<evidence type="ECO:0000313" key="1">
    <source>
        <dbReference type="EMBL" id="KEI70125.1"/>
    </source>
</evidence>
<protein>
    <submittedName>
        <fullName evidence="1">Uncharacterized protein</fullName>
    </submittedName>
</protein>
<dbReference type="PROSITE" id="PS00221">
    <property type="entry name" value="MIP"/>
    <property type="match status" value="1"/>
</dbReference>
<proteinExistence type="predicted"/>
<evidence type="ECO:0000313" key="2">
    <source>
        <dbReference type="Proteomes" id="UP000027997"/>
    </source>
</evidence>